<keyword evidence="2" id="KW-0812">Transmembrane</keyword>
<evidence type="ECO:0000256" key="2">
    <source>
        <dbReference type="SAM" id="Phobius"/>
    </source>
</evidence>
<feature type="transmembrane region" description="Helical" evidence="2">
    <location>
        <begin position="299"/>
        <end position="322"/>
    </location>
</feature>
<name>A0A8T1VBA0_9STRA</name>
<keyword evidence="2" id="KW-1133">Transmembrane helix</keyword>
<dbReference type="EMBL" id="JAGDFM010000442">
    <property type="protein sequence ID" value="KAG7378226.1"/>
    <property type="molecule type" value="Genomic_DNA"/>
</dbReference>
<keyword evidence="4" id="KW-1185">Reference proteome</keyword>
<dbReference type="Proteomes" id="UP000694044">
    <property type="component" value="Unassembled WGS sequence"/>
</dbReference>
<evidence type="ECO:0000313" key="3">
    <source>
        <dbReference type="EMBL" id="KAG7378226.1"/>
    </source>
</evidence>
<keyword evidence="2" id="KW-0472">Membrane</keyword>
<accession>A0A8T1VBA0</accession>
<protein>
    <submittedName>
        <fullName evidence="3">Uncharacterized protein</fullName>
    </submittedName>
</protein>
<comment type="caution">
    <text evidence="3">The sequence shown here is derived from an EMBL/GenBank/DDBJ whole genome shotgun (WGS) entry which is preliminary data.</text>
</comment>
<feature type="compositionally biased region" description="Basic and acidic residues" evidence="1">
    <location>
        <begin position="18"/>
        <end position="28"/>
    </location>
</feature>
<evidence type="ECO:0000256" key="1">
    <source>
        <dbReference type="SAM" id="MobiDB-lite"/>
    </source>
</evidence>
<sequence length="377" mass="40360">MSAVLMAGPALVLSEDSSGSKDRDRCDGESSSPDDVYDADSVQQNAANWPPLIDDSDTSEGESGSGSWVFDTMAAAWTFLPLTQQTAQVALDAVRYQKNYARTVTTRLCLHYINTIRMRVSSGVASYLVSVDGCELAQVEPTGRCDIYYCRPYTYELQLSQKAIGSAVFLVQSVYKTVDQKSLLVLRGDSNLDFSIGPDAGTGTGENSVIKPADIPLQSEEPVAWQDGDDTLLQGSTFFGDKQPIAWASDVNSFWEPEPASAEPATAQPLSLRAEPISNAAPDTEKAPAVGTGSAGPTAVAIVGIVAVAVSTIAFAIALVMARWRSRRTTTQCRVNEEYSPLRSTLNTAQNTISITSKNSIGDADTKPDLEPVEFFG</sequence>
<reference evidence="3" key="1">
    <citation type="submission" date="2021-02" db="EMBL/GenBank/DDBJ databases">
        <authorList>
            <person name="Palmer J.M."/>
        </authorList>
    </citation>
    <scope>NUCLEOTIDE SEQUENCE</scope>
    <source>
        <strain evidence="3">SCRP734</strain>
    </source>
</reference>
<evidence type="ECO:0000313" key="4">
    <source>
        <dbReference type="Proteomes" id="UP000694044"/>
    </source>
</evidence>
<feature type="region of interest" description="Disordered" evidence="1">
    <location>
        <begin position="1"/>
        <end position="41"/>
    </location>
</feature>
<dbReference type="AlphaFoldDB" id="A0A8T1VBA0"/>
<organism evidence="3 4">
    <name type="scientific">Phytophthora pseudosyringae</name>
    <dbReference type="NCBI Taxonomy" id="221518"/>
    <lineage>
        <taxon>Eukaryota</taxon>
        <taxon>Sar</taxon>
        <taxon>Stramenopiles</taxon>
        <taxon>Oomycota</taxon>
        <taxon>Peronosporomycetes</taxon>
        <taxon>Peronosporales</taxon>
        <taxon>Peronosporaceae</taxon>
        <taxon>Phytophthora</taxon>
    </lineage>
</organism>
<gene>
    <name evidence="3" type="ORF">PHYPSEUDO_010403</name>
</gene>
<dbReference type="OrthoDB" id="167875at2759"/>
<proteinExistence type="predicted"/>